<keyword evidence="5 7" id="KW-1133">Transmembrane helix</keyword>
<gene>
    <name evidence="9" type="ORF">AERYTH_15635</name>
</gene>
<dbReference type="EMBL" id="CP011502">
    <property type="protein sequence ID" value="ALX06027.1"/>
    <property type="molecule type" value="Genomic_DNA"/>
</dbReference>
<reference evidence="9 10" key="1">
    <citation type="journal article" date="1991" name="Int. J. Syst. Bacteriol.">
        <title>Description of the erythromycin-producing bacterium Arthrobacter sp. strain NRRL B-3381 as Aeromicrobium erythreum gen. nov., sp. nov.</title>
        <authorList>
            <person name="Miller E.S."/>
            <person name="Woese C.R."/>
            <person name="Brenner S."/>
        </authorList>
    </citation>
    <scope>NUCLEOTIDE SEQUENCE [LARGE SCALE GENOMIC DNA]</scope>
    <source>
        <strain evidence="9 10">AR18</strain>
    </source>
</reference>
<feature type="transmembrane region" description="Helical" evidence="7">
    <location>
        <begin position="53"/>
        <end position="70"/>
    </location>
</feature>
<dbReference type="PANTHER" id="PTHR30576">
    <property type="entry name" value="COLANIC BIOSYNTHESIS UDP-GLUCOSE LIPID CARRIER TRANSFERASE"/>
    <property type="match status" value="1"/>
</dbReference>
<dbReference type="KEGG" id="aer:AERYTH_15635"/>
<comment type="subcellular location">
    <subcellularLocation>
        <location evidence="1">Membrane</location>
        <topology evidence="1">Multi-pass membrane protein</topology>
    </subcellularLocation>
</comment>
<dbReference type="AlphaFoldDB" id="A0A0U4CDR9"/>
<evidence type="ECO:0000256" key="2">
    <source>
        <dbReference type="ARBA" id="ARBA00006464"/>
    </source>
</evidence>
<keyword evidence="4 7" id="KW-0812">Transmembrane</keyword>
<dbReference type="PATRIC" id="fig|2041.4.peg.3265"/>
<comment type="similarity">
    <text evidence="2">Belongs to the bacterial sugar transferase family.</text>
</comment>
<evidence type="ECO:0000256" key="4">
    <source>
        <dbReference type="ARBA" id="ARBA00022692"/>
    </source>
</evidence>
<dbReference type="PANTHER" id="PTHR30576:SF10">
    <property type="entry name" value="SLL5057 PROTEIN"/>
    <property type="match status" value="1"/>
</dbReference>
<dbReference type="Pfam" id="PF02397">
    <property type="entry name" value="Bac_transf"/>
    <property type="match status" value="1"/>
</dbReference>
<organism evidence="9 10">
    <name type="scientific">Aeromicrobium erythreum</name>
    <dbReference type="NCBI Taxonomy" id="2041"/>
    <lineage>
        <taxon>Bacteria</taxon>
        <taxon>Bacillati</taxon>
        <taxon>Actinomycetota</taxon>
        <taxon>Actinomycetes</taxon>
        <taxon>Propionibacteriales</taxon>
        <taxon>Nocardioidaceae</taxon>
        <taxon>Aeromicrobium</taxon>
    </lineage>
</organism>
<evidence type="ECO:0000313" key="10">
    <source>
        <dbReference type="Proteomes" id="UP000067689"/>
    </source>
</evidence>
<feature type="transmembrane region" description="Helical" evidence="7">
    <location>
        <begin position="296"/>
        <end position="316"/>
    </location>
</feature>
<dbReference type="InterPro" id="IPR003362">
    <property type="entry name" value="Bact_transf"/>
</dbReference>
<protein>
    <recommendedName>
        <fullName evidence="8">Bacterial sugar transferase domain-containing protein</fullName>
    </recommendedName>
</protein>
<keyword evidence="6 7" id="KW-0472">Membrane</keyword>
<accession>A0A0U4CDR9</accession>
<keyword evidence="3" id="KW-0808">Transferase</keyword>
<feature type="transmembrane region" description="Helical" evidence="7">
    <location>
        <begin position="117"/>
        <end position="136"/>
    </location>
</feature>
<feature type="domain" description="Bacterial sugar transferase" evidence="8">
    <location>
        <begin position="290"/>
        <end position="478"/>
    </location>
</feature>
<dbReference type="Pfam" id="PF13727">
    <property type="entry name" value="CoA_binding_3"/>
    <property type="match status" value="1"/>
</dbReference>
<dbReference type="GO" id="GO:0016020">
    <property type="term" value="C:membrane"/>
    <property type="evidence" value="ECO:0007669"/>
    <property type="project" value="UniProtKB-SubCell"/>
</dbReference>
<feature type="transmembrane region" description="Helical" evidence="7">
    <location>
        <begin position="20"/>
        <end position="41"/>
    </location>
</feature>
<evidence type="ECO:0000256" key="6">
    <source>
        <dbReference type="ARBA" id="ARBA00023136"/>
    </source>
</evidence>
<evidence type="ECO:0000259" key="8">
    <source>
        <dbReference type="Pfam" id="PF02397"/>
    </source>
</evidence>
<evidence type="ECO:0000256" key="7">
    <source>
        <dbReference type="SAM" id="Phobius"/>
    </source>
</evidence>
<feature type="transmembrane region" description="Helical" evidence="7">
    <location>
        <begin position="91"/>
        <end position="111"/>
    </location>
</feature>
<evidence type="ECO:0000256" key="3">
    <source>
        <dbReference type="ARBA" id="ARBA00022679"/>
    </source>
</evidence>
<dbReference type="STRING" id="2041.AERYTH_15635"/>
<dbReference type="InterPro" id="IPR017475">
    <property type="entry name" value="EPS_sugar_tfrase"/>
</dbReference>
<evidence type="ECO:0000313" key="9">
    <source>
        <dbReference type="EMBL" id="ALX06027.1"/>
    </source>
</evidence>
<keyword evidence="10" id="KW-1185">Reference proteome</keyword>
<dbReference type="Proteomes" id="UP000067689">
    <property type="component" value="Chromosome"/>
</dbReference>
<proteinExistence type="inferred from homology"/>
<evidence type="ECO:0000256" key="1">
    <source>
        <dbReference type="ARBA" id="ARBA00004141"/>
    </source>
</evidence>
<sequence>MDSSATHRAPWHKQVAHRVFLTDTAVLFAVAILGAVLRFGADAEATTNGPLSVSYWTFGATLAVGWSVALQAYRTRDSRVLGDGVEEYRRIVRASVTFFGLVAIASLVFKIDSSRGYLAITFPLGLLGLIVVRRVWRSWLNRQRQRGAMITNALVIGGMRSAEDITRHLGNSPQSGVRVTGVWVPDRATSLCEWLPIPDAFVPVMGTERNLDAALSVAEAELVIVTDTEHLGHAGLKELTWELEGLDVDLLVSPNVVDVSGSRIQLSRVGKMPFLNVDKPTYGDAATWPKQIFDRAGAAALILMLSPVLLAAALAVKMTSRGPVFYHQERIGKDGEPFGMIKFRSMHPDADARLASLLSEQGESVGPLAKLKNDPRITRVGGFLRRYSLDELPQLFNVLFGTMSLVGPRPQRQFEVDLYDHVAHRRLRVLPGMTGLWQVSGRSDLTWEEAIQLDTYYVENWSLTADVAILWRTMKAVLASDGAY</sequence>
<evidence type="ECO:0000256" key="5">
    <source>
        <dbReference type="ARBA" id="ARBA00022989"/>
    </source>
</evidence>
<dbReference type="NCBIfam" id="TIGR03025">
    <property type="entry name" value="EPS_sugtrans"/>
    <property type="match status" value="1"/>
</dbReference>
<dbReference type="GO" id="GO:0016780">
    <property type="term" value="F:phosphotransferase activity, for other substituted phosphate groups"/>
    <property type="evidence" value="ECO:0007669"/>
    <property type="project" value="TreeGrafter"/>
</dbReference>
<name>A0A0U4CDR9_9ACTN</name>